<dbReference type="Pfam" id="PF16316">
    <property type="entry name" value="DUF4956"/>
    <property type="match status" value="1"/>
</dbReference>
<keyword evidence="1" id="KW-1133">Transmembrane helix</keyword>
<gene>
    <name evidence="2" type="ORF">RU93_GL000548</name>
</gene>
<dbReference type="Proteomes" id="UP000182149">
    <property type="component" value="Unassembled WGS sequence"/>
</dbReference>
<evidence type="ECO:0008006" key="4">
    <source>
        <dbReference type="Google" id="ProtNLM"/>
    </source>
</evidence>
<reference evidence="2 3" key="1">
    <citation type="submission" date="2014-12" db="EMBL/GenBank/DDBJ databases">
        <title>Draft genome sequences of 29 type strains of Enterococci.</title>
        <authorList>
            <person name="Zhong Z."/>
            <person name="Sun Z."/>
            <person name="Liu W."/>
            <person name="Zhang W."/>
            <person name="Zhang H."/>
        </authorList>
    </citation>
    <scope>NUCLEOTIDE SEQUENCE [LARGE SCALE GENOMIC DNA]</scope>
    <source>
        <strain evidence="2 3">DSM 17690</strain>
    </source>
</reference>
<feature type="transmembrane region" description="Helical" evidence="1">
    <location>
        <begin position="25"/>
        <end position="53"/>
    </location>
</feature>
<keyword evidence="1" id="KW-0472">Membrane</keyword>
<evidence type="ECO:0000256" key="1">
    <source>
        <dbReference type="SAM" id="Phobius"/>
    </source>
</evidence>
<evidence type="ECO:0000313" key="3">
    <source>
        <dbReference type="Proteomes" id="UP000182149"/>
    </source>
</evidence>
<dbReference type="EMBL" id="JXKD01000013">
    <property type="protein sequence ID" value="OJG09733.1"/>
    <property type="molecule type" value="Genomic_DNA"/>
</dbReference>
<dbReference type="STRING" id="328396.RU93_GL000548"/>
<dbReference type="AlphaFoldDB" id="A0A1L8QQE1"/>
<keyword evidence="3" id="KW-1185">Reference proteome</keyword>
<keyword evidence="1" id="KW-0812">Transmembrane</keyword>
<accession>A0A1L8QQE1</accession>
<comment type="caution">
    <text evidence="2">The sequence shown here is derived from an EMBL/GenBank/DDBJ whole genome shotgun (WGS) entry which is preliminary data.</text>
</comment>
<sequence length="203" mass="22658">MTSIILGVVVAYVHTIRNTYTRSFIVTVAILPLLVQAVIMLVNGNLGTGMAVLGAFSLVRFRSVAGGSREITSIFWSMAIGLATGMGYVAYIFFISAVVGICSLLFYRSNILFRPAPEERVLKISIPEDLDYPGLFDDLFHLYTKETTLTTVKTTTMGSIYELRYQLILKENQNEKQFIDEIRVRNGNLPVMLGNVAMNRETL</sequence>
<proteinExistence type="predicted"/>
<protein>
    <recommendedName>
        <fullName evidence="4">DUF4956 domain-containing protein</fullName>
    </recommendedName>
</protein>
<feature type="transmembrane region" description="Helical" evidence="1">
    <location>
        <begin position="74"/>
        <end position="107"/>
    </location>
</feature>
<dbReference type="InterPro" id="IPR032531">
    <property type="entry name" value="DUF4956"/>
</dbReference>
<name>A0A1L8QQE1_9ENTE</name>
<evidence type="ECO:0000313" key="2">
    <source>
        <dbReference type="EMBL" id="OJG09733.1"/>
    </source>
</evidence>
<organism evidence="2 3">
    <name type="scientific">Enterococcus aquimarinus</name>
    <dbReference type="NCBI Taxonomy" id="328396"/>
    <lineage>
        <taxon>Bacteria</taxon>
        <taxon>Bacillati</taxon>
        <taxon>Bacillota</taxon>
        <taxon>Bacilli</taxon>
        <taxon>Lactobacillales</taxon>
        <taxon>Enterococcaceae</taxon>
        <taxon>Enterococcus</taxon>
    </lineage>
</organism>